<evidence type="ECO:0000256" key="13">
    <source>
        <dbReference type="PROSITE-ProRule" id="PRU00706"/>
    </source>
</evidence>
<comment type="subcellular location">
    <subcellularLocation>
        <location evidence="12">Cytoplasm</location>
    </subcellularLocation>
</comment>
<keyword evidence="10 12" id="KW-0460">Magnesium</keyword>
<feature type="domain" description="Nucleoside diphosphate kinase-like" evidence="16">
    <location>
        <begin position="3"/>
        <end position="136"/>
    </location>
</feature>
<dbReference type="RefSeq" id="WP_207300215.1">
    <property type="nucleotide sequence ID" value="NZ_CP071444.1"/>
</dbReference>
<comment type="function">
    <text evidence="12">Major role in the synthesis of nucleoside triphosphates other than ATP. The ATP gamma phosphate is transferred to the NDP beta phosphate via a ping-pong mechanism, using a phosphorylated active-site intermediate.</text>
</comment>
<organism evidence="17 18">
    <name type="scientific">Alkalibacter rhizosphaerae</name>
    <dbReference type="NCBI Taxonomy" id="2815577"/>
    <lineage>
        <taxon>Bacteria</taxon>
        <taxon>Bacillati</taxon>
        <taxon>Bacillota</taxon>
        <taxon>Clostridia</taxon>
        <taxon>Eubacteriales</taxon>
        <taxon>Eubacteriaceae</taxon>
        <taxon>Alkalibacter</taxon>
    </lineage>
</organism>
<dbReference type="CDD" id="cd04413">
    <property type="entry name" value="NDPk_I"/>
    <property type="match status" value="1"/>
</dbReference>
<keyword evidence="11 12" id="KW-0546">Nucleotide metabolism</keyword>
<dbReference type="PRINTS" id="PR01243">
    <property type="entry name" value="NUCDPKINASE"/>
</dbReference>
<dbReference type="HAMAP" id="MF_00451">
    <property type="entry name" value="NDP_kinase"/>
    <property type="match status" value="1"/>
</dbReference>
<feature type="active site" description="Pros-phosphohistidine intermediate" evidence="12 13">
    <location>
        <position position="117"/>
    </location>
</feature>
<evidence type="ECO:0000256" key="10">
    <source>
        <dbReference type="ARBA" id="ARBA00022842"/>
    </source>
</evidence>
<feature type="binding site" evidence="12 13">
    <location>
        <position position="87"/>
    </location>
    <ligand>
        <name>ATP</name>
        <dbReference type="ChEBI" id="CHEBI:30616"/>
    </ligand>
</feature>
<feature type="binding site" evidence="12 13">
    <location>
        <position position="59"/>
    </location>
    <ligand>
        <name>ATP</name>
        <dbReference type="ChEBI" id="CHEBI:30616"/>
    </ligand>
</feature>
<dbReference type="KEGG" id="alka:J0B03_01960"/>
<dbReference type="InterPro" id="IPR023005">
    <property type="entry name" value="Nucleoside_diP_kinase_AS"/>
</dbReference>
<keyword evidence="9 12" id="KW-0067">ATP-binding</keyword>
<dbReference type="AlphaFoldDB" id="A0A975AIP1"/>
<feature type="binding site" evidence="12 13">
    <location>
        <position position="11"/>
    </location>
    <ligand>
        <name>ATP</name>
        <dbReference type="ChEBI" id="CHEBI:30616"/>
    </ligand>
</feature>
<keyword evidence="8 12" id="KW-0418">Kinase</keyword>
<evidence type="ECO:0000256" key="5">
    <source>
        <dbReference type="ARBA" id="ARBA00022679"/>
    </source>
</evidence>
<proteinExistence type="inferred from homology"/>
<dbReference type="SMART" id="SM00562">
    <property type="entry name" value="NDK"/>
    <property type="match status" value="1"/>
</dbReference>
<evidence type="ECO:0000256" key="1">
    <source>
        <dbReference type="ARBA" id="ARBA00001946"/>
    </source>
</evidence>
<evidence type="ECO:0000256" key="12">
    <source>
        <dbReference type="HAMAP-Rule" id="MF_00451"/>
    </source>
</evidence>
<evidence type="ECO:0000313" key="18">
    <source>
        <dbReference type="Proteomes" id="UP000663499"/>
    </source>
</evidence>
<dbReference type="NCBIfam" id="NF001908">
    <property type="entry name" value="PRK00668.1"/>
    <property type="match status" value="1"/>
</dbReference>
<dbReference type="InterPro" id="IPR001564">
    <property type="entry name" value="Nucleoside_diP_kinase"/>
</dbReference>
<dbReference type="GO" id="GO:0005524">
    <property type="term" value="F:ATP binding"/>
    <property type="evidence" value="ECO:0007669"/>
    <property type="project" value="UniProtKB-UniRule"/>
</dbReference>
<dbReference type="GO" id="GO:0005737">
    <property type="term" value="C:cytoplasm"/>
    <property type="evidence" value="ECO:0007669"/>
    <property type="project" value="UniProtKB-SubCell"/>
</dbReference>
<evidence type="ECO:0000256" key="8">
    <source>
        <dbReference type="ARBA" id="ARBA00022777"/>
    </source>
</evidence>
<dbReference type="GO" id="GO:0006228">
    <property type="term" value="P:UTP biosynthetic process"/>
    <property type="evidence" value="ECO:0007669"/>
    <property type="project" value="UniProtKB-UniRule"/>
</dbReference>
<dbReference type="EC" id="2.7.4.6" evidence="3 12"/>
<dbReference type="Pfam" id="PF00334">
    <property type="entry name" value="NDK"/>
    <property type="match status" value="1"/>
</dbReference>
<dbReference type="SUPFAM" id="SSF54919">
    <property type="entry name" value="Nucleoside diphosphate kinase, NDK"/>
    <property type="match status" value="1"/>
</dbReference>
<name>A0A975AIP1_9FIRM</name>
<comment type="catalytic activity">
    <reaction evidence="12">
        <text>a ribonucleoside 5'-diphosphate + ATP = a ribonucleoside 5'-triphosphate + ADP</text>
        <dbReference type="Rhea" id="RHEA:18113"/>
        <dbReference type="ChEBI" id="CHEBI:30616"/>
        <dbReference type="ChEBI" id="CHEBI:57930"/>
        <dbReference type="ChEBI" id="CHEBI:61557"/>
        <dbReference type="ChEBI" id="CHEBI:456216"/>
        <dbReference type="EC" id="2.7.4.6"/>
    </reaction>
</comment>
<feature type="binding site" evidence="12 13">
    <location>
        <position position="93"/>
    </location>
    <ligand>
        <name>ATP</name>
        <dbReference type="ChEBI" id="CHEBI:30616"/>
    </ligand>
</feature>
<evidence type="ECO:0000256" key="4">
    <source>
        <dbReference type="ARBA" id="ARBA00017632"/>
    </source>
</evidence>
<dbReference type="GO" id="GO:0006183">
    <property type="term" value="P:GTP biosynthetic process"/>
    <property type="evidence" value="ECO:0007669"/>
    <property type="project" value="UniProtKB-UniRule"/>
</dbReference>
<dbReference type="InterPro" id="IPR034907">
    <property type="entry name" value="NDK-like_dom"/>
</dbReference>
<keyword evidence="6 12" id="KW-0479">Metal-binding</keyword>
<dbReference type="GO" id="GO:0004550">
    <property type="term" value="F:nucleoside diphosphate kinase activity"/>
    <property type="evidence" value="ECO:0007669"/>
    <property type="project" value="UniProtKB-UniRule"/>
</dbReference>
<keyword evidence="18" id="KW-1185">Reference proteome</keyword>
<sequence>MAVEKTLVILKPDAMERGIVGEIISMIEKKTFKITYMAIKNLTDEDLEYHYAEHKDKPFFPSLASYMKRGPVVVMVVEGENAIKGFRKLTGATDPMEADNGSIRGRFALTKDENIVHASDSPESAQRESDFFVKNIKA</sequence>
<protein>
    <recommendedName>
        <fullName evidence="4 12">Nucleoside diphosphate kinase</fullName>
        <shortName evidence="12">NDK</shortName>
        <shortName evidence="12">NDP kinase</shortName>
        <ecNumber evidence="3 12">2.7.4.6</ecNumber>
    </recommendedName>
    <alternativeName>
        <fullName evidence="12">Nucleoside-2-P kinase</fullName>
    </alternativeName>
</protein>
<dbReference type="EMBL" id="CP071444">
    <property type="protein sequence ID" value="QSX08874.1"/>
    <property type="molecule type" value="Genomic_DNA"/>
</dbReference>
<evidence type="ECO:0000256" key="3">
    <source>
        <dbReference type="ARBA" id="ARBA00012966"/>
    </source>
</evidence>
<keyword evidence="12" id="KW-0597">Phosphoprotein</keyword>
<evidence type="ECO:0000256" key="15">
    <source>
        <dbReference type="RuleBase" id="RU004013"/>
    </source>
</evidence>
<dbReference type="InterPro" id="IPR036850">
    <property type="entry name" value="NDK-like_dom_sf"/>
</dbReference>
<dbReference type="PROSITE" id="PS00469">
    <property type="entry name" value="NDPK"/>
    <property type="match status" value="1"/>
</dbReference>
<keyword evidence="5 12" id="KW-0808">Transferase</keyword>
<gene>
    <name evidence="12 17" type="primary">ndk</name>
    <name evidence="17" type="ORF">J0B03_01960</name>
</gene>
<dbReference type="PROSITE" id="PS51374">
    <property type="entry name" value="NDPK_LIKE"/>
    <property type="match status" value="1"/>
</dbReference>
<evidence type="ECO:0000256" key="6">
    <source>
        <dbReference type="ARBA" id="ARBA00022723"/>
    </source>
</evidence>
<comment type="cofactor">
    <cofactor evidence="1 12">
        <name>Mg(2+)</name>
        <dbReference type="ChEBI" id="CHEBI:18420"/>
    </cofactor>
</comment>
<dbReference type="GO" id="GO:0006241">
    <property type="term" value="P:CTP biosynthetic process"/>
    <property type="evidence" value="ECO:0007669"/>
    <property type="project" value="UniProtKB-UniRule"/>
</dbReference>
<evidence type="ECO:0000313" key="17">
    <source>
        <dbReference type="EMBL" id="QSX08874.1"/>
    </source>
</evidence>
<evidence type="ECO:0000256" key="2">
    <source>
        <dbReference type="ARBA" id="ARBA00008142"/>
    </source>
</evidence>
<evidence type="ECO:0000256" key="7">
    <source>
        <dbReference type="ARBA" id="ARBA00022741"/>
    </source>
</evidence>
<evidence type="ECO:0000256" key="11">
    <source>
        <dbReference type="ARBA" id="ARBA00023080"/>
    </source>
</evidence>
<dbReference type="Proteomes" id="UP000663499">
    <property type="component" value="Chromosome"/>
</dbReference>
<feature type="binding site" evidence="12 13">
    <location>
        <position position="114"/>
    </location>
    <ligand>
        <name>ATP</name>
        <dbReference type="ChEBI" id="CHEBI:30616"/>
    </ligand>
</feature>
<comment type="catalytic activity">
    <reaction evidence="12 15">
        <text>a 2'-deoxyribonucleoside 5'-diphosphate + ATP = a 2'-deoxyribonucleoside 5'-triphosphate + ADP</text>
        <dbReference type="Rhea" id="RHEA:44640"/>
        <dbReference type="ChEBI" id="CHEBI:30616"/>
        <dbReference type="ChEBI" id="CHEBI:61560"/>
        <dbReference type="ChEBI" id="CHEBI:73316"/>
        <dbReference type="ChEBI" id="CHEBI:456216"/>
        <dbReference type="EC" id="2.7.4.6"/>
    </reaction>
</comment>
<keyword evidence="7 12" id="KW-0547">Nucleotide-binding</keyword>
<keyword evidence="12" id="KW-0963">Cytoplasm</keyword>
<accession>A0A975AIP1</accession>
<reference evidence="17" key="1">
    <citation type="submission" date="2021-03" db="EMBL/GenBank/DDBJ databases">
        <title>Alkalibacter marinus sp. nov., isolated from tidal flat sediment.</title>
        <authorList>
            <person name="Namirimu T."/>
            <person name="Yang J.-A."/>
            <person name="Yang S.-H."/>
            <person name="Kim Y.-J."/>
            <person name="Kwon K.K."/>
        </authorList>
    </citation>
    <scope>NUCLEOTIDE SEQUENCE</scope>
    <source>
        <strain evidence="17">ES005</strain>
    </source>
</reference>
<dbReference type="PANTHER" id="PTHR11349">
    <property type="entry name" value="NUCLEOSIDE DIPHOSPHATE KINASE"/>
    <property type="match status" value="1"/>
</dbReference>
<dbReference type="FunFam" id="3.30.70.141:FF:000003">
    <property type="entry name" value="Nucleoside diphosphate kinase"/>
    <property type="match status" value="1"/>
</dbReference>
<evidence type="ECO:0000259" key="16">
    <source>
        <dbReference type="SMART" id="SM00562"/>
    </source>
</evidence>
<evidence type="ECO:0000256" key="14">
    <source>
        <dbReference type="RuleBase" id="RU004011"/>
    </source>
</evidence>
<evidence type="ECO:0000256" key="9">
    <source>
        <dbReference type="ARBA" id="ARBA00022840"/>
    </source>
</evidence>
<dbReference type="Gene3D" id="3.30.70.141">
    <property type="entry name" value="Nucleoside diphosphate kinase-like domain"/>
    <property type="match status" value="1"/>
</dbReference>
<comment type="similarity">
    <text evidence="2 12 13 14">Belongs to the NDK family.</text>
</comment>
<dbReference type="GO" id="GO:0046872">
    <property type="term" value="F:metal ion binding"/>
    <property type="evidence" value="ECO:0007669"/>
    <property type="project" value="UniProtKB-KW"/>
</dbReference>
<comment type="subunit">
    <text evidence="12">Homotetramer.</text>
</comment>
<feature type="binding site" evidence="12 13">
    <location>
        <position position="104"/>
    </location>
    <ligand>
        <name>ATP</name>
        <dbReference type="ChEBI" id="CHEBI:30616"/>
    </ligand>
</feature>